<dbReference type="SUPFAM" id="SSF54909">
    <property type="entry name" value="Dimeric alpha+beta barrel"/>
    <property type="match status" value="1"/>
</dbReference>
<reference evidence="3" key="1">
    <citation type="submission" date="2022-12" db="EMBL/GenBank/DDBJ databases">
        <title>Draft Genome Sequences of Bacillus licheniformis and Bacillus paralicheniformis strains isolated from Irish skim milk powders.</title>
        <authorList>
            <person name="Lourenco A."/>
            <person name="Li F."/>
            <person name="Geraldine D."/>
            <person name="Tobin J.T."/>
            <person name="Butler F."/>
            <person name="Jordan K."/>
            <person name="Obrien T."/>
        </authorList>
    </citation>
    <scope>NUCLEOTIDE SEQUENCE</scope>
    <source>
        <strain evidence="3">3370</strain>
    </source>
</reference>
<feature type="region of interest" description="Disordered" evidence="1">
    <location>
        <begin position="103"/>
        <end position="124"/>
    </location>
</feature>
<feature type="domain" description="ABM" evidence="2">
    <location>
        <begin position="12"/>
        <end position="98"/>
    </location>
</feature>
<protein>
    <submittedName>
        <fullName evidence="3">Antibiotic biosynthesis monooxygenase</fullName>
    </submittedName>
</protein>
<evidence type="ECO:0000313" key="4">
    <source>
        <dbReference type="Proteomes" id="UP001216709"/>
    </source>
</evidence>
<dbReference type="PANTHER" id="PTHR37811:SF2">
    <property type="entry name" value="ABM DOMAIN-CONTAINING PROTEIN"/>
    <property type="match status" value="1"/>
</dbReference>
<dbReference type="Pfam" id="PF03992">
    <property type="entry name" value="ABM"/>
    <property type="match status" value="1"/>
</dbReference>
<dbReference type="PROSITE" id="PS51725">
    <property type="entry name" value="ABM"/>
    <property type="match status" value="1"/>
</dbReference>
<dbReference type="InterPro" id="IPR011008">
    <property type="entry name" value="Dimeric_a/b-barrel"/>
</dbReference>
<dbReference type="RefSeq" id="WP_223254782.1">
    <property type="nucleotide sequence ID" value="NZ_BOQY01000001.1"/>
</dbReference>
<dbReference type="EMBL" id="JARAFO010000294">
    <property type="protein sequence ID" value="MDE1455115.1"/>
    <property type="molecule type" value="Genomic_DNA"/>
</dbReference>
<dbReference type="GO" id="GO:0004497">
    <property type="term" value="F:monooxygenase activity"/>
    <property type="evidence" value="ECO:0007669"/>
    <property type="project" value="UniProtKB-KW"/>
</dbReference>
<keyword evidence="3" id="KW-0560">Oxidoreductase</keyword>
<name>A0AAW6KH91_9BACI</name>
<accession>A0AAW6KH91</accession>
<evidence type="ECO:0000256" key="1">
    <source>
        <dbReference type="SAM" id="MobiDB-lite"/>
    </source>
</evidence>
<dbReference type="Proteomes" id="UP001216709">
    <property type="component" value="Unassembled WGS sequence"/>
</dbReference>
<dbReference type="InterPro" id="IPR052936">
    <property type="entry name" value="Jasmonate_Hydroxylase-like"/>
</dbReference>
<evidence type="ECO:0000259" key="2">
    <source>
        <dbReference type="PROSITE" id="PS51725"/>
    </source>
</evidence>
<gene>
    <name evidence="3" type="ORF">PVN32_23690</name>
</gene>
<dbReference type="AlphaFoldDB" id="A0AAW6KH91"/>
<sequence>MNMISKTPEPPYYAVIFTSVRTNGDHGYKETAANMLKLAAAQPGFLGAESARDMNGKGITVSYWESLEAIEKWKFHSEHRQAKEKGRTKWYSDFAVRVAKVEAARISERPGRPPSDGTGGEEMQ</sequence>
<dbReference type="Gene3D" id="3.30.70.100">
    <property type="match status" value="1"/>
</dbReference>
<dbReference type="InterPro" id="IPR007138">
    <property type="entry name" value="ABM_dom"/>
</dbReference>
<evidence type="ECO:0000313" key="3">
    <source>
        <dbReference type="EMBL" id="MDE1455115.1"/>
    </source>
</evidence>
<organism evidence="3 4">
    <name type="scientific">Bacillus paralicheniformis</name>
    <dbReference type="NCBI Taxonomy" id="1648923"/>
    <lineage>
        <taxon>Bacteria</taxon>
        <taxon>Bacillati</taxon>
        <taxon>Bacillota</taxon>
        <taxon>Bacilli</taxon>
        <taxon>Bacillales</taxon>
        <taxon>Bacillaceae</taxon>
        <taxon>Bacillus</taxon>
    </lineage>
</organism>
<comment type="caution">
    <text evidence="3">The sequence shown here is derived from an EMBL/GenBank/DDBJ whole genome shotgun (WGS) entry which is preliminary data.</text>
</comment>
<proteinExistence type="predicted"/>
<keyword evidence="3" id="KW-0503">Monooxygenase</keyword>
<dbReference type="PANTHER" id="PTHR37811">
    <property type="entry name" value="BLL5343 PROTEIN"/>
    <property type="match status" value="1"/>
</dbReference>